<dbReference type="AlphaFoldDB" id="A0AAW0M5N0"/>
<protein>
    <recommendedName>
        <fullName evidence="1">RNase H type-1 domain-containing protein</fullName>
    </recommendedName>
</protein>
<dbReference type="EMBL" id="PKMF04000013">
    <property type="protein sequence ID" value="KAK7859307.1"/>
    <property type="molecule type" value="Genomic_DNA"/>
</dbReference>
<dbReference type="GO" id="GO:0004523">
    <property type="term" value="F:RNA-DNA hybrid ribonuclease activity"/>
    <property type="evidence" value="ECO:0007669"/>
    <property type="project" value="InterPro"/>
</dbReference>
<dbReference type="InterPro" id="IPR002156">
    <property type="entry name" value="RNaseH_domain"/>
</dbReference>
<reference evidence="2" key="2">
    <citation type="journal article" date="2018" name="Sci. Data">
        <title>The draft genome sequence of cork oak.</title>
        <authorList>
            <person name="Ramos A.M."/>
            <person name="Usie A."/>
            <person name="Barbosa P."/>
            <person name="Barros P.M."/>
            <person name="Capote T."/>
            <person name="Chaves I."/>
            <person name="Simoes F."/>
            <person name="Abreu I."/>
            <person name="Carrasquinho I."/>
            <person name="Faro C."/>
            <person name="Guimaraes J.B."/>
            <person name="Mendonca D."/>
            <person name="Nobrega F."/>
            <person name="Rodrigues L."/>
            <person name="Saibo N.J.M."/>
            <person name="Varela M.C."/>
            <person name="Egas C."/>
            <person name="Matos J."/>
            <person name="Miguel C.M."/>
            <person name="Oliveira M.M."/>
            <person name="Ricardo C.P."/>
            <person name="Goncalves S."/>
        </authorList>
    </citation>
    <scope>NUCLEOTIDE SEQUENCE [LARGE SCALE GENOMIC DNA]</scope>
    <source>
        <strain evidence="2">HL8</strain>
    </source>
</reference>
<comment type="caution">
    <text evidence="2">The sequence shown here is derived from an EMBL/GenBank/DDBJ whole genome shotgun (WGS) entry which is preliminary data.</text>
</comment>
<reference evidence="2" key="1">
    <citation type="submission" date="2017-12" db="EMBL/GenBank/DDBJ databases">
        <authorList>
            <person name="Barbosa P."/>
            <person name="Usie A."/>
            <person name="Ramos A.M."/>
        </authorList>
    </citation>
    <scope>NUCLEOTIDE SEQUENCE</scope>
    <source>
        <strain evidence="2">HL8</strain>
        <tissue evidence="2">Leaves</tissue>
    </source>
</reference>
<gene>
    <name evidence="2" type="ORF">CFP56_006889</name>
</gene>
<dbReference type="InterPro" id="IPR036397">
    <property type="entry name" value="RNaseH_sf"/>
</dbReference>
<name>A0AAW0M5N0_QUESU</name>
<sequence>MCLSCSRAFGSQTLPSLGLSNKLGIRAFTSRVLLLNSRGMPQTGINILAIEVELDAKSIVDAVVNPKYSNIFASALMDDCRHLIQQIPQIRFKHCFREANRCADALARMGGLQEAEFTVFESPTVDISSLLDFDLNGLYLNRLCPVSLLEL</sequence>
<dbReference type="GO" id="GO:0003676">
    <property type="term" value="F:nucleic acid binding"/>
    <property type="evidence" value="ECO:0007669"/>
    <property type="project" value="InterPro"/>
</dbReference>
<dbReference type="CDD" id="cd06222">
    <property type="entry name" value="RNase_H_like"/>
    <property type="match status" value="1"/>
</dbReference>
<feature type="domain" description="RNase H type-1" evidence="1">
    <location>
        <begin position="48"/>
        <end position="109"/>
    </location>
</feature>
<evidence type="ECO:0000313" key="2">
    <source>
        <dbReference type="EMBL" id="KAK7859307.1"/>
    </source>
</evidence>
<reference evidence="2" key="3">
    <citation type="submission" date="2023-07" db="EMBL/GenBank/DDBJ databases">
        <title>An improved reference 1 genome and first organelle genomes of Quercus suber.</title>
        <authorList>
            <consortium name="Genosuber Consortium"/>
            <person name="Usie A."/>
            <person name="Serra O."/>
            <person name="Barros P."/>
        </authorList>
    </citation>
    <scope>NUCLEOTIDE SEQUENCE</scope>
    <source>
        <strain evidence="2">HL8</strain>
        <tissue evidence="2">Leaves</tissue>
    </source>
</reference>
<proteinExistence type="predicted"/>
<evidence type="ECO:0000259" key="1">
    <source>
        <dbReference type="Pfam" id="PF13456"/>
    </source>
</evidence>
<dbReference type="PANTHER" id="PTHR47723:SF23">
    <property type="entry name" value="REVERSE TRANSCRIPTASE-LIKE PROTEIN"/>
    <property type="match status" value="1"/>
</dbReference>
<accession>A0AAW0M5N0</accession>
<dbReference type="Gene3D" id="3.30.420.10">
    <property type="entry name" value="Ribonuclease H-like superfamily/Ribonuclease H"/>
    <property type="match status" value="1"/>
</dbReference>
<dbReference type="InterPro" id="IPR053151">
    <property type="entry name" value="RNase_H-like"/>
</dbReference>
<dbReference type="Pfam" id="PF13456">
    <property type="entry name" value="RVT_3"/>
    <property type="match status" value="1"/>
</dbReference>
<dbReference type="InterPro" id="IPR044730">
    <property type="entry name" value="RNase_H-like_dom_plant"/>
</dbReference>
<dbReference type="PANTHER" id="PTHR47723">
    <property type="entry name" value="OS05G0353850 PROTEIN"/>
    <property type="match status" value="1"/>
</dbReference>
<organism evidence="2">
    <name type="scientific">Quercus suber</name>
    <name type="common">Cork oak</name>
    <dbReference type="NCBI Taxonomy" id="58331"/>
    <lineage>
        <taxon>Eukaryota</taxon>
        <taxon>Viridiplantae</taxon>
        <taxon>Streptophyta</taxon>
        <taxon>Embryophyta</taxon>
        <taxon>Tracheophyta</taxon>
        <taxon>Spermatophyta</taxon>
        <taxon>Magnoliopsida</taxon>
        <taxon>eudicotyledons</taxon>
        <taxon>Gunneridae</taxon>
        <taxon>Pentapetalae</taxon>
        <taxon>rosids</taxon>
        <taxon>fabids</taxon>
        <taxon>Fagales</taxon>
        <taxon>Fagaceae</taxon>
        <taxon>Quercus</taxon>
    </lineage>
</organism>